<evidence type="ECO:0000256" key="2">
    <source>
        <dbReference type="ARBA" id="ARBA00022908"/>
    </source>
</evidence>
<dbReference type="AlphaFoldDB" id="A0A1R3T4X8"/>
<dbReference type="InterPro" id="IPR002104">
    <property type="entry name" value="Integrase_catalytic"/>
</dbReference>
<dbReference type="InterPro" id="IPR013762">
    <property type="entry name" value="Integrase-like_cat_sf"/>
</dbReference>
<feature type="domain" description="Tyr recombinase" evidence="5">
    <location>
        <begin position="199"/>
        <end position="410"/>
    </location>
</feature>
<keyword evidence="4" id="KW-0233">DNA recombination</keyword>
<dbReference type="Pfam" id="PF00589">
    <property type="entry name" value="Phage_integrase"/>
    <property type="match status" value="1"/>
</dbReference>
<dbReference type="InterPro" id="IPR050090">
    <property type="entry name" value="Tyrosine_recombinase_XerCD"/>
</dbReference>
<protein>
    <submittedName>
        <fullName evidence="6">Tyrosine integrase</fullName>
    </submittedName>
</protein>
<dbReference type="EMBL" id="LT622828">
    <property type="protein sequence ID" value="SCW20727.1"/>
    <property type="molecule type" value="Genomic_DNA"/>
</dbReference>
<dbReference type="RefSeq" id="WP_045769324.1">
    <property type="nucleotide sequence ID" value="NZ_JADNBS010000003.1"/>
</dbReference>
<dbReference type="CDD" id="cd01189">
    <property type="entry name" value="INT_ICEBs1_C_like"/>
    <property type="match status" value="1"/>
</dbReference>
<dbReference type="Gene3D" id="1.10.443.10">
    <property type="entry name" value="Intergrase catalytic core"/>
    <property type="match status" value="1"/>
</dbReference>
<dbReference type="Pfam" id="PF14659">
    <property type="entry name" value="Phage_int_SAM_3"/>
    <property type="match status" value="1"/>
</dbReference>
<accession>A0A1R3T4X8</accession>
<dbReference type="GO" id="GO:0003677">
    <property type="term" value="F:DNA binding"/>
    <property type="evidence" value="ECO:0007669"/>
    <property type="project" value="UniProtKB-KW"/>
</dbReference>
<dbReference type="PANTHER" id="PTHR30349">
    <property type="entry name" value="PHAGE INTEGRASE-RELATED"/>
    <property type="match status" value="1"/>
</dbReference>
<proteinExistence type="inferred from homology"/>
<comment type="similarity">
    <text evidence="1">Belongs to the 'phage' integrase family.</text>
</comment>
<dbReference type="PROSITE" id="PS51898">
    <property type="entry name" value="TYR_RECOMBINASE"/>
    <property type="match status" value="1"/>
</dbReference>
<reference evidence="6" key="1">
    <citation type="submission" date="2016-08" db="EMBL/GenBank/DDBJ databases">
        <authorList>
            <person name="Seilhamer J.J."/>
        </authorList>
    </citation>
    <scope>NUCLEOTIDE SEQUENCE</scope>
    <source>
        <strain evidence="6">F1-8</strain>
    </source>
</reference>
<dbReference type="InterPro" id="IPR011010">
    <property type="entry name" value="DNA_brk_join_enz"/>
</dbReference>
<dbReference type="GO" id="GO:0006310">
    <property type="term" value="P:DNA recombination"/>
    <property type="evidence" value="ECO:0007669"/>
    <property type="project" value="UniProtKB-KW"/>
</dbReference>
<dbReference type="InterPro" id="IPR010998">
    <property type="entry name" value="Integrase_recombinase_N"/>
</dbReference>
<dbReference type="InterPro" id="IPR004107">
    <property type="entry name" value="Integrase_SAM-like_N"/>
</dbReference>
<keyword evidence="2" id="KW-0229">DNA integration</keyword>
<gene>
    <name evidence="6" type="primary">int</name>
</gene>
<dbReference type="Gene3D" id="1.10.150.130">
    <property type="match status" value="1"/>
</dbReference>
<dbReference type="SUPFAM" id="SSF56349">
    <property type="entry name" value="DNA breaking-rejoining enzymes"/>
    <property type="match status" value="1"/>
</dbReference>
<reference evidence="6" key="2">
    <citation type="submission" date="2017-02" db="EMBL/GenBank/DDBJ databases">
        <title>Diversity of integrative and conjugative elements of Streptococcus salivarius and their intra- and interspecies transfer.</title>
        <authorList>
            <person name="Dahmane N."/>
            <person name="Libante V."/>
            <person name="Charron-Bourgoin F."/>
            <person name="Guedon E."/>
            <person name="Guedon G."/>
            <person name="Leblond-Bourget N."/>
            <person name="Payot S."/>
        </authorList>
    </citation>
    <scope>NUCLEOTIDE SEQUENCE</scope>
    <source>
        <strain evidence="6">F1-8</strain>
    </source>
</reference>
<evidence type="ECO:0000256" key="4">
    <source>
        <dbReference type="ARBA" id="ARBA00023172"/>
    </source>
</evidence>
<sequence length="423" mass="48705">MQIETIERNNKKILKKTKKDGTITYSMKGAYLGTDKKTGKQVTTTITAPTLKALDRKYLEAKRKFEENDSTRKSTVSIGTIQELSEIWYNSYKSWVSSDNTRNKVRGYLDTYIIPKFGDYKMNAIESTEVQKWVDQLAEQARIEVNKGKRKADKGKASDYGAIIHKLIDILDFGMVHFNLKKNPAKQVRIPPKPKPAQKRIQVLHEQDIAIWLNYLDTLPNTRANRRFKIICNTLLASALRINELLALEIDDLLFDTSEINVSKTLMWKKGDKKLGTKGKVVCKNSAKTDSGNRKVSVPISILQDLRDFNNEMNSYFEKHGLPKSKLIFPTIYGNYMTDRNERATLTRRLQEIGLPNYGFHLFRHTHASLMLNSGADWKELQERMGHKSISTTMDIYAELDPNRKNEAVDILMKRLAKIKRIQ</sequence>
<organism evidence="6">
    <name type="scientific">Streptococcus salivarius</name>
    <dbReference type="NCBI Taxonomy" id="1304"/>
    <lineage>
        <taxon>Bacteria</taxon>
        <taxon>Bacillati</taxon>
        <taxon>Bacillota</taxon>
        <taxon>Bacilli</taxon>
        <taxon>Lactobacillales</taxon>
        <taxon>Streptococcaceae</taxon>
        <taxon>Streptococcus</taxon>
    </lineage>
</organism>
<evidence type="ECO:0000256" key="3">
    <source>
        <dbReference type="ARBA" id="ARBA00023125"/>
    </source>
</evidence>
<dbReference type="GO" id="GO:0015074">
    <property type="term" value="P:DNA integration"/>
    <property type="evidence" value="ECO:0007669"/>
    <property type="project" value="UniProtKB-KW"/>
</dbReference>
<evidence type="ECO:0000256" key="1">
    <source>
        <dbReference type="ARBA" id="ARBA00008857"/>
    </source>
</evidence>
<evidence type="ECO:0000313" key="6">
    <source>
        <dbReference type="EMBL" id="SCW20727.1"/>
    </source>
</evidence>
<evidence type="ECO:0000259" key="5">
    <source>
        <dbReference type="PROSITE" id="PS51898"/>
    </source>
</evidence>
<name>A0A1R3T4X8_STRSL</name>
<keyword evidence="3" id="KW-0238">DNA-binding</keyword>
<dbReference type="PANTHER" id="PTHR30349:SF64">
    <property type="entry name" value="PROPHAGE INTEGRASE INTD-RELATED"/>
    <property type="match status" value="1"/>
</dbReference>